<dbReference type="Proteomes" id="UP001215712">
    <property type="component" value="Unassembled WGS sequence"/>
</dbReference>
<keyword evidence="2" id="KW-0812">Transmembrane</keyword>
<comment type="subcellular location">
    <subcellularLocation>
        <location evidence="1">Membrane</location>
        <topology evidence="1">Single-pass membrane protein</topology>
    </subcellularLocation>
</comment>
<organism evidence="7 8">
    <name type="scientific">Penicillium malachiteum</name>
    <dbReference type="NCBI Taxonomy" id="1324776"/>
    <lineage>
        <taxon>Eukaryota</taxon>
        <taxon>Fungi</taxon>
        <taxon>Dikarya</taxon>
        <taxon>Ascomycota</taxon>
        <taxon>Pezizomycotina</taxon>
        <taxon>Eurotiomycetes</taxon>
        <taxon>Eurotiomycetidae</taxon>
        <taxon>Eurotiales</taxon>
        <taxon>Aspergillaceae</taxon>
        <taxon>Penicillium</taxon>
    </lineage>
</organism>
<keyword evidence="4" id="KW-0472">Membrane</keyword>
<dbReference type="EMBL" id="JAQJAN010000001">
    <property type="protein sequence ID" value="KAJ5740499.1"/>
    <property type="molecule type" value="Genomic_DNA"/>
</dbReference>
<dbReference type="PANTHER" id="PTHR15407">
    <property type="entry name" value="FUKUTIN-RELATED"/>
    <property type="match status" value="1"/>
</dbReference>
<dbReference type="Pfam" id="PF04991">
    <property type="entry name" value="LicD"/>
    <property type="match status" value="2"/>
</dbReference>
<feature type="chain" id="PRO_5042267417" description="LicD/FKTN/FKRP nucleotidyltransferase domain-containing protein" evidence="5">
    <location>
        <begin position="26"/>
        <end position="335"/>
    </location>
</feature>
<dbReference type="GO" id="GO:0016020">
    <property type="term" value="C:membrane"/>
    <property type="evidence" value="ECO:0007669"/>
    <property type="project" value="UniProtKB-SubCell"/>
</dbReference>
<keyword evidence="8" id="KW-1185">Reference proteome</keyword>
<dbReference type="InterPro" id="IPR007074">
    <property type="entry name" value="LicD/FKTN/FKRP_NTP_transf"/>
</dbReference>
<dbReference type="GO" id="GO:0009100">
    <property type="term" value="P:glycoprotein metabolic process"/>
    <property type="evidence" value="ECO:0007669"/>
    <property type="project" value="UniProtKB-ARBA"/>
</dbReference>
<feature type="domain" description="LicD/FKTN/FKRP nucleotidyltransferase" evidence="6">
    <location>
        <begin position="143"/>
        <end position="228"/>
    </location>
</feature>
<reference evidence="7" key="1">
    <citation type="journal article" date="2023" name="IMA Fungus">
        <title>Comparative genomic study of the Penicillium genus elucidates a diverse pangenome and 15 lateral gene transfer events.</title>
        <authorList>
            <person name="Petersen C."/>
            <person name="Sorensen T."/>
            <person name="Nielsen M.R."/>
            <person name="Sondergaard T.E."/>
            <person name="Sorensen J.L."/>
            <person name="Fitzpatrick D.A."/>
            <person name="Frisvad J.C."/>
            <person name="Nielsen K.L."/>
        </authorList>
    </citation>
    <scope>NUCLEOTIDE SEQUENCE</scope>
    <source>
        <strain evidence="7">IBT 17514</strain>
    </source>
</reference>
<feature type="domain" description="LicD/FKTN/FKRP nucleotidyltransferase" evidence="6">
    <location>
        <begin position="236"/>
        <end position="278"/>
    </location>
</feature>
<dbReference type="InterPro" id="IPR009644">
    <property type="entry name" value="FKTN/MNN4/W02B3.4-1"/>
</dbReference>
<evidence type="ECO:0000256" key="4">
    <source>
        <dbReference type="ARBA" id="ARBA00023136"/>
    </source>
</evidence>
<name>A0AAD6N0U4_9EURO</name>
<comment type="caution">
    <text evidence="7">The sequence shown here is derived from an EMBL/GenBank/DDBJ whole genome shotgun (WGS) entry which is preliminary data.</text>
</comment>
<evidence type="ECO:0000256" key="3">
    <source>
        <dbReference type="ARBA" id="ARBA00022989"/>
    </source>
</evidence>
<sequence>MRFQSLNWLRLYGVLSATAISLTLGQEDTTEVQQDVIEPHFMSVRPSLAKQYDSQSKIPTEKYFTESSFHYHYDGRFANHTLPDNEVTPYLSSLIQTYLETMNSIGAETWIMHGTLLSWWWNQKVQHESHTKMDMFANKIDQIFPWDNDLDVQISEPTIHFLADYYNYTDHHFDIPGVEGGRTYLLEINPNYVVKSIKDRMNVIDGRWIDKSSGLFIDITAVRPDDEKRRMGRKEALMCKDRHHYEESDIFPLRDSYFEGVAVKIPYAYAELLAEEYGSSSMTKADFQGHHFTESTKTWEKVHAKVKRFLKRVWGGDELPKRAPGTEPIVHMDAV</sequence>
<dbReference type="PANTHER" id="PTHR15407:SF32">
    <property type="entry name" value="PROTEIN (MNN4), PUTATIVE (AFU_ORTHOLOGUE AFUA_1G03790)-RELATED"/>
    <property type="match status" value="1"/>
</dbReference>
<reference evidence="7" key="2">
    <citation type="submission" date="2023-01" db="EMBL/GenBank/DDBJ databases">
        <authorList>
            <person name="Petersen C."/>
        </authorList>
    </citation>
    <scope>NUCLEOTIDE SEQUENCE</scope>
    <source>
        <strain evidence="7">IBT 17514</strain>
    </source>
</reference>
<keyword evidence="5" id="KW-0732">Signal</keyword>
<evidence type="ECO:0000313" key="7">
    <source>
        <dbReference type="EMBL" id="KAJ5740499.1"/>
    </source>
</evidence>
<evidence type="ECO:0000259" key="6">
    <source>
        <dbReference type="Pfam" id="PF04991"/>
    </source>
</evidence>
<evidence type="ECO:0000313" key="8">
    <source>
        <dbReference type="Proteomes" id="UP001215712"/>
    </source>
</evidence>
<gene>
    <name evidence="7" type="ORF">N7493_000371</name>
</gene>
<accession>A0AAD6N0U4</accession>
<keyword evidence="3" id="KW-1133">Transmembrane helix</keyword>
<dbReference type="AlphaFoldDB" id="A0AAD6N0U4"/>
<protein>
    <recommendedName>
        <fullName evidence="6">LicD/FKTN/FKRP nucleotidyltransferase domain-containing protein</fullName>
    </recommendedName>
</protein>
<evidence type="ECO:0000256" key="2">
    <source>
        <dbReference type="ARBA" id="ARBA00022692"/>
    </source>
</evidence>
<evidence type="ECO:0000256" key="5">
    <source>
        <dbReference type="SAM" id="SignalP"/>
    </source>
</evidence>
<evidence type="ECO:0000256" key="1">
    <source>
        <dbReference type="ARBA" id="ARBA00004167"/>
    </source>
</evidence>
<proteinExistence type="predicted"/>
<feature type="signal peptide" evidence="5">
    <location>
        <begin position="1"/>
        <end position="25"/>
    </location>
</feature>